<evidence type="ECO:0000313" key="1">
    <source>
        <dbReference type="EMBL" id="KKL68817.1"/>
    </source>
</evidence>
<reference evidence="1" key="1">
    <citation type="journal article" date="2015" name="Nature">
        <title>Complex archaea that bridge the gap between prokaryotes and eukaryotes.</title>
        <authorList>
            <person name="Spang A."/>
            <person name="Saw J.H."/>
            <person name="Jorgensen S.L."/>
            <person name="Zaremba-Niedzwiedzka K."/>
            <person name="Martijn J."/>
            <person name="Lind A.E."/>
            <person name="van Eijk R."/>
            <person name="Schleper C."/>
            <person name="Guy L."/>
            <person name="Ettema T.J."/>
        </authorList>
    </citation>
    <scope>NUCLEOTIDE SEQUENCE</scope>
</reference>
<accession>A0A0F9H0I9</accession>
<comment type="caution">
    <text evidence="1">The sequence shown here is derived from an EMBL/GenBank/DDBJ whole genome shotgun (WGS) entry which is preliminary data.</text>
</comment>
<proteinExistence type="predicted"/>
<gene>
    <name evidence="1" type="ORF">LCGC14_2121210</name>
</gene>
<protein>
    <submittedName>
        <fullName evidence="1">Uncharacterized protein</fullName>
    </submittedName>
</protein>
<sequence>MDMNELTDKELLQIAEEVRAHYSDGHAHTVLVADLPDKFSYHWKYPNEPAKYKTWPKY</sequence>
<dbReference type="AlphaFoldDB" id="A0A0F9H0I9"/>
<dbReference type="EMBL" id="LAZR01026416">
    <property type="protein sequence ID" value="KKL68817.1"/>
    <property type="molecule type" value="Genomic_DNA"/>
</dbReference>
<name>A0A0F9H0I9_9ZZZZ</name>
<organism evidence="1">
    <name type="scientific">marine sediment metagenome</name>
    <dbReference type="NCBI Taxonomy" id="412755"/>
    <lineage>
        <taxon>unclassified sequences</taxon>
        <taxon>metagenomes</taxon>
        <taxon>ecological metagenomes</taxon>
    </lineage>
</organism>